<dbReference type="RefSeq" id="WP_388232864.1">
    <property type="nucleotide sequence ID" value="NZ_JBHVZQ010000002.1"/>
</dbReference>
<comment type="caution">
    <text evidence="1">The sequence shown here is derived from an EMBL/GenBank/DDBJ whole genome shotgun (WGS) entry which is preliminary data.</text>
</comment>
<dbReference type="Proteomes" id="UP001601627">
    <property type="component" value="Unassembled WGS sequence"/>
</dbReference>
<keyword evidence="2" id="KW-1185">Reference proteome</keyword>
<proteinExistence type="predicted"/>
<evidence type="ECO:0000313" key="2">
    <source>
        <dbReference type="Proteomes" id="UP001601627"/>
    </source>
</evidence>
<gene>
    <name evidence="1" type="ORF">ACFVZC_03325</name>
</gene>
<organism evidence="1 2">
    <name type="scientific">Streptomyces marokkonensis</name>
    <dbReference type="NCBI Taxonomy" id="324855"/>
    <lineage>
        <taxon>Bacteria</taxon>
        <taxon>Bacillati</taxon>
        <taxon>Actinomycetota</taxon>
        <taxon>Actinomycetes</taxon>
        <taxon>Kitasatosporales</taxon>
        <taxon>Streptomycetaceae</taxon>
        <taxon>Streptomyces</taxon>
    </lineage>
</organism>
<protein>
    <submittedName>
        <fullName evidence="1">Uncharacterized protein</fullName>
    </submittedName>
</protein>
<name>A0ABW6Q0Q6_9ACTN</name>
<dbReference type="EMBL" id="JBHVZQ010000002">
    <property type="protein sequence ID" value="MFF1272441.1"/>
    <property type="molecule type" value="Genomic_DNA"/>
</dbReference>
<accession>A0ABW6Q0Q6</accession>
<evidence type="ECO:0000313" key="1">
    <source>
        <dbReference type="EMBL" id="MFF1272441.1"/>
    </source>
</evidence>
<reference evidence="1 2" key="1">
    <citation type="submission" date="2024-09" db="EMBL/GenBank/DDBJ databases">
        <title>The Natural Products Discovery Center: Release of the First 8490 Sequenced Strains for Exploring Actinobacteria Biosynthetic Diversity.</title>
        <authorList>
            <person name="Kalkreuter E."/>
            <person name="Kautsar S.A."/>
            <person name="Yang D."/>
            <person name="Bader C.D."/>
            <person name="Teijaro C.N."/>
            <person name="Fluegel L."/>
            <person name="Davis C.M."/>
            <person name="Simpson J.R."/>
            <person name="Lauterbach L."/>
            <person name="Steele A.D."/>
            <person name="Gui C."/>
            <person name="Meng S."/>
            <person name="Li G."/>
            <person name="Viehrig K."/>
            <person name="Ye F."/>
            <person name="Su P."/>
            <person name="Kiefer A.F."/>
            <person name="Nichols A."/>
            <person name="Cepeda A.J."/>
            <person name="Yan W."/>
            <person name="Fan B."/>
            <person name="Jiang Y."/>
            <person name="Adhikari A."/>
            <person name="Zheng C.-J."/>
            <person name="Schuster L."/>
            <person name="Cowan T.M."/>
            <person name="Smanski M.J."/>
            <person name="Chevrette M.G."/>
            <person name="De Carvalho L.P.S."/>
            <person name="Shen B."/>
        </authorList>
    </citation>
    <scope>NUCLEOTIDE SEQUENCE [LARGE SCALE GENOMIC DNA]</scope>
    <source>
        <strain evidence="1 2">NPDC058328</strain>
    </source>
</reference>
<sequence length="41" mass="4507">MWLLPGEMEATITAQKSGAVPRRAMNRTEQVEGGDLLAQLH</sequence>